<evidence type="ECO:0000259" key="5">
    <source>
        <dbReference type="PROSITE" id="PS50600"/>
    </source>
</evidence>
<dbReference type="Gene3D" id="3.40.395.10">
    <property type="entry name" value="Adenoviral Proteinase, Chain A"/>
    <property type="match status" value="1"/>
</dbReference>
<dbReference type="Pfam" id="PF18759">
    <property type="entry name" value="Plavaka"/>
    <property type="match status" value="1"/>
</dbReference>
<feature type="compositionally biased region" description="Acidic residues" evidence="4">
    <location>
        <begin position="455"/>
        <end position="469"/>
    </location>
</feature>
<dbReference type="OrthoDB" id="3052212at2759"/>
<comment type="similarity">
    <text evidence="1">Belongs to the peptidase C48 family.</text>
</comment>
<keyword evidence="2" id="KW-0645">Protease</keyword>
<feature type="region of interest" description="Disordered" evidence="4">
    <location>
        <begin position="454"/>
        <end position="499"/>
    </location>
</feature>
<evidence type="ECO:0000256" key="3">
    <source>
        <dbReference type="ARBA" id="ARBA00022801"/>
    </source>
</evidence>
<dbReference type="SUPFAM" id="SSF54001">
    <property type="entry name" value="Cysteine proteinases"/>
    <property type="match status" value="1"/>
</dbReference>
<evidence type="ECO:0000313" key="6">
    <source>
        <dbReference type="EMBL" id="KAF5339231.1"/>
    </source>
</evidence>
<dbReference type="GO" id="GO:0006508">
    <property type="term" value="P:proteolysis"/>
    <property type="evidence" value="ECO:0007669"/>
    <property type="project" value="UniProtKB-KW"/>
</dbReference>
<dbReference type="GO" id="GO:0008234">
    <property type="term" value="F:cysteine-type peptidase activity"/>
    <property type="evidence" value="ECO:0007669"/>
    <property type="project" value="InterPro"/>
</dbReference>
<dbReference type="EMBL" id="JAACJN010000357">
    <property type="protein sequence ID" value="KAF5346273.1"/>
    <property type="molecule type" value="Genomic_DNA"/>
</dbReference>
<evidence type="ECO:0000256" key="4">
    <source>
        <dbReference type="SAM" id="MobiDB-lite"/>
    </source>
</evidence>
<dbReference type="Pfam" id="PF02902">
    <property type="entry name" value="Peptidase_C48"/>
    <property type="match status" value="1"/>
</dbReference>
<dbReference type="InterPro" id="IPR038765">
    <property type="entry name" value="Papain-like_cys_pep_sf"/>
</dbReference>
<feature type="domain" description="Ubiquitin-like protease family profile" evidence="5">
    <location>
        <begin position="173"/>
        <end position="762"/>
    </location>
</feature>
<evidence type="ECO:0000313" key="7">
    <source>
        <dbReference type="EMBL" id="KAF5346273.1"/>
    </source>
</evidence>
<reference evidence="6 8" key="1">
    <citation type="journal article" date="2020" name="ISME J.">
        <title>Uncovering the hidden diversity of litter-decomposition mechanisms in mushroom-forming fungi.</title>
        <authorList>
            <person name="Floudas D."/>
            <person name="Bentzer J."/>
            <person name="Ahren D."/>
            <person name="Johansson T."/>
            <person name="Persson P."/>
            <person name="Tunlid A."/>
        </authorList>
    </citation>
    <scope>NUCLEOTIDE SEQUENCE [LARGE SCALE GENOMIC DNA]</scope>
    <source>
        <strain evidence="6 8">CBS 406.79</strain>
    </source>
</reference>
<comment type="caution">
    <text evidence="6">The sequence shown here is derived from an EMBL/GenBank/DDBJ whole genome shotgun (WGS) entry which is preliminary data.</text>
</comment>
<accession>A0A8H5CCK3</accession>
<evidence type="ECO:0000256" key="2">
    <source>
        <dbReference type="ARBA" id="ARBA00022670"/>
    </source>
</evidence>
<dbReference type="Proteomes" id="UP000518752">
    <property type="component" value="Unassembled WGS sequence"/>
</dbReference>
<dbReference type="InterPro" id="IPR003653">
    <property type="entry name" value="Peptidase_C48_C"/>
</dbReference>
<dbReference type="PROSITE" id="PS50600">
    <property type="entry name" value="ULP_PROTEASE"/>
    <property type="match status" value="1"/>
</dbReference>
<gene>
    <name evidence="7" type="ORF">D9757_014650</name>
    <name evidence="6" type="ORF">D9757_015368</name>
</gene>
<organism evidence="6 8">
    <name type="scientific">Collybiopsis confluens</name>
    <dbReference type="NCBI Taxonomy" id="2823264"/>
    <lineage>
        <taxon>Eukaryota</taxon>
        <taxon>Fungi</taxon>
        <taxon>Dikarya</taxon>
        <taxon>Basidiomycota</taxon>
        <taxon>Agaricomycotina</taxon>
        <taxon>Agaricomycetes</taxon>
        <taxon>Agaricomycetidae</taxon>
        <taxon>Agaricales</taxon>
        <taxon>Marasmiineae</taxon>
        <taxon>Omphalotaceae</taxon>
        <taxon>Collybiopsis</taxon>
    </lineage>
</organism>
<keyword evidence="8" id="KW-1185">Reference proteome</keyword>
<name>A0A8H5CCK3_9AGAR</name>
<dbReference type="InterPro" id="IPR041078">
    <property type="entry name" value="Plavaka"/>
</dbReference>
<feature type="compositionally biased region" description="Basic and acidic residues" evidence="4">
    <location>
        <begin position="474"/>
        <end position="486"/>
    </location>
</feature>
<sequence>MPSSSKIAASISPRGSAPLPSIPAPRWNFLNLEMLVAATSLTLTNAFQYNIMLDQHFQTLLSNGCDGHFYADFEALSKRLGDVSCLLAAVPGIQKKFVACSRRHSRSLSSESKALVAFRNLGLLGDCVTAKQIFLENYYSRALDDHPQWTEEMLRNLMHEARNSPQYRWDNLPEITFSHFSTLGVAQWVNGELINYFVNKWCHGGTTLGLNSYFACKHLFQKNDCINAKSGTLTLEDQSGVLRWCEKAMRKLSLSPNWDTVFIPIHEGASHWYSAMINFSLKRIEIYDSLWNVCMDNRPRPLPLRKNTSLMLVLMWLTEVLGHMRGDPVRLSNNPATDWTFDSHSEFRDGLLLPDRLAHLNLTQDRTHRRHVRRENKVVDRRFTEALETAAQAKRHGSRRYKRKPEPKCMDVEVGLDEHLSSSYQMDIEHVSFHDLDFGDSSEDRLLDEPGSLVEVDELGNQEQMDDALSEQMSDERNSEREESGDFHFLPDPTKDGMLEDNNDPKSGIPTYRPMNHSLVEDDTPDTCVWHSTAGGVFGYQRNVYERWQKILSKKGTDVDKNYEPFASRLEWEMARWAVMEKVSQRSFDRLLQIPHFKENLGVKISSVQSMLKKVDKIPDRCGPWYTKRLSFKDRPEEYFLVRHRNPINAIKALWGDPAFINDLVYKPAKLFRAGSAQTEENRIYNEMWTAGLWNAAQHLIPRGGTVAPVIIASDKTQLTQFSGSKSAYPVYITIGNIPKALRRKPGSRTCILIAYLFADKLDKVGLTETSLKLRNYELFHRSMSIVLEPLKAAGDPTGLGTEMVGGDGAVRRVYPLLATYIADYPEQCLISCTKYGTCPKCQCTAQQLDLTVTGPPRTQEWTYRVIQNARDELQGRGRAIHARTMESDVAGGDYEPFWVGFPLADIHQAIAPDVLHQLYQGVFKHLVEWVQKTVGEKEFDERIRVLPPTDGVRHFTKGISGLAQMSGAEHKHIARSLLACLVGKMDNLGINACRGILHFIQLAQYPSHDGDTLQYMKEALDTWHRYRDYFITAGARTHFKIPKFHSLLHYAHSIRWLGTTDNYNTEAFERLHVDTAKEGWRSSNKRDHFPQMVQFLSRQEKVTSFDFYQSWNASNEPQGNHTCGSEEFGDDTSLDHKGDLDEEYIVTGLTKSRLNQEVESIVLHLAKRPHEPRKYLSHIVVSHCAPGFILQLKLFLRSFLPHSQLGSKSNALQSPLPFTAVEVWHHFKLTPLRVLDETERAIVRATPTSRTTSHSRFDTVIVLDGEDAESTAVAGKGSYSLLGVDVDIESGCRAARLRVIFRLPRVVKRHGFPIPAPSDWPTGPLAYVTWFTRFEGTPNEATGMYRVEPSHASNGIALGAIIPLSDIRQHCMLVPSRREWEKSWTSYNILDQCSSFFPRDIDIAAVRQVLQNLAYWSKEERTGRNVILRLVCYTVRNMKDIQLSVSFLV</sequence>
<evidence type="ECO:0000313" key="8">
    <source>
        <dbReference type="Proteomes" id="UP000518752"/>
    </source>
</evidence>
<protein>
    <recommendedName>
        <fullName evidence="5">Ubiquitin-like protease family profile domain-containing protein</fullName>
    </recommendedName>
</protein>
<dbReference type="EMBL" id="JAACJN010000558">
    <property type="protein sequence ID" value="KAF5339231.1"/>
    <property type="molecule type" value="Genomic_DNA"/>
</dbReference>
<evidence type="ECO:0000256" key="1">
    <source>
        <dbReference type="ARBA" id="ARBA00005234"/>
    </source>
</evidence>
<keyword evidence="3" id="KW-0378">Hydrolase</keyword>
<dbReference type="GO" id="GO:0019783">
    <property type="term" value="F:ubiquitin-like protein peptidase activity"/>
    <property type="evidence" value="ECO:0007669"/>
    <property type="project" value="UniProtKB-ARBA"/>
</dbReference>
<proteinExistence type="inferred from homology"/>